<evidence type="ECO:0000256" key="1">
    <source>
        <dbReference type="ARBA" id="ARBA00006484"/>
    </source>
</evidence>
<evidence type="ECO:0000313" key="4">
    <source>
        <dbReference type="Proteomes" id="UP000559256"/>
    </source>
</evidence>
<protein>
    <recommendedName>
        <fullName evidence="5">NAD(P)-binding protein</fullName>
    </recommendedName>
</protein>
<dbReference type="Gene3D" id="3.40.50.720">
    <property type="entry name" value="NAD(P)-binding Rossmann-like Domain"/>
    <property type="match status" value="2"/>
</dbReference>
<dbReference type="Proteomes" id="UP000559256">
    <property type="component" value="Unassembled WGS sequence"/>
</dbReference>
<evidence type="ECO:0000256" key="2">
    <source>
        <dbReference type="ARBA" id="ARBA00023002"/>
    </source>
</evidence>
<dbReference type="InterPro" id="IPR036291">
    <property type="entry name" value="NAD(P)-bd_dom_sf"/>
</dbReference>
<dbReference type="PRINTS" id="PR00081">
    <property type="entry name" value="GDHRDH"/>
</dbReference>
<gene>
    <name evidence="3" type="ORF">D9758_012287</name>
</gene>
<dbReference type="GO" id="GO:0048038">
    <property type="term" value="F:quinone binding"/>
    <property type="evidence" value="ECO:0007669"/>
    <property type="project" value="TreeGrafter"/>
</dbReference>
<dbReference type="AlphaFoldDB" id="A0A8H5FLP3"/>
<proteinExistence type="inferred from homology"/>
<dbReference type="GO" id="GO:0016616">
    <property type="term" value="F:oxidoreductase activity, acting on the CH-OH group of donors, NAD or NADP as acceptor"/>
    <property type="evidence" value="ECO:0007669"/>
    <property type="project" value="TreeGrafter"/>
</dbReference>
<evidence type="ECO:0008006" key="5">
    <source>
        <dbReference type="Google" id="ProtNLM"/>
    </source>
</evidence>
<dbReference type="FunFam" id="3.40.50.720:FF:000084">
    <property type="entry name" value="Short-chain dehydrogenase reductase"/>
    <property type="match status" value="1"/>
</dbReference>
<dbReference type="OrthoDB" id="498125at2759"/>
<comment type="caution">
    <text evidence="3">The sequence shown here is derived from an EMBL/GenBank/DDBJ whole genome shotgun (WGS) entry which is preliminary data.</text>
</comment>
<dbReference type="PANTHER" id="PTHR42760:SF133">
    <property type="entry name" value="3-OXOACYL-[ACYL-CARRIER-PROTEIN] REDUCTASE"/>
    <property type="match status" value="1"/>
</dbReference>
<organism evidence="3 4">
    <name type="scientific">Tetrapyrgos nigripes</name>
    <dbReference type="NCBI Taxonomy" id="182062"/>
    <lineage>
        <taxon>Eukaryota</taxon>
        <taxon>Fungi</taxon>
        <taxon>Dikarya</taxon>
        <taxon>Basidiomycota</taxon>
        <taxon>Agaricomycotina</taxon>
        <taxon>Agaricomycetes</taxon>
        <taxon>Agaricomycetidae</taxon>
        <taxon>Agaricales</taxon>
        <taxon>Marasmiineae</taxon>
        <taxon>Marasmiaceae</taxon>
        <taxon>Tetrapyrgos</taxon>
    </lineage>
</organism>
<keyword evidence="4" id="KW-1185">Reference proteome</keyword>
<name>A0A8H5FLP3_9AGAR</name>
<reference evidence="3 4" key="1">
    <citation type="journal article" date="2020" name="ISME J.">
        <title>Uncovering the hidden diversity of litter-decomposition mechanisms in mushroom-forming fungi.</title>
        <authorList>
            <person name="Floudas D."/>
            <person name="Bentzer J."/>
            <person name="Ahren D."/>
            <person name="Johansson T."/>
            <person name="Persson P."/>
            <person name="Tunlid A."/>
        </authorList>
    </citation>
    <scope>NUCLEOTIDE SEQUENCE [LARGE SCALE GENOMIC DNA]</scope>
    <source>
        <strain evidence="3 4">CBS 291.85</strain>
    </source>
</reference>
<comment type="similarity">
    <text evidence="1">Belongs to the short-chain dehydrogenases/reductases (SDR) family.</text>
</comment>
<dbReference type="GO" id="GO:0006633">
    <property type="term" value="P:fatty acid biosynthetic process"/>
    <property type="evidence" value="ECO:0007669"/>
    <property type="project" value="TreeGrafter"/>
</dbReference>
<accession>A0A8H5FLP3</accession>
<keyword evidence="2" id="KW-0560">Oxidoreductase</keyword>
<dbReference type="Pfam" id="PF00106">
    <property type="entry name" value="adh_short"/>
    <property type="match status" value="1"/>
</dbReference>
<dbReference type="InterPro" id="IPR002347">
    <property type="entry name" value="SDR_fam"/>
</dbReference>
<evidence type="ECO:0000313" key="3">
    <source>
        <dbReference type="EMBL" id="KAF5341366.1"/>
    </source>
</evidence>
<dbReference type="SUPFAM" id="SSF51735">
    <property type="entry name" value="NAD(P)-binding Rossmann-fold domains"/>
    <property type="match status" value="1"/>
</dbReference>
<sequence length="260" mass="28375">MPSQETPQRVPLTIFTQFAGLLNPYIVRIMVRNTRIALVTGAGQGIGEAIALRLAKDGLDVALNDIHGNLENVKAVSEKIMALGRKSSVHFADVSLEDQVKNMIDEVVKEYGGLDVMIANAGIVMVKPIFETTVEEWDKIFAINVRGVFLCYKYAAKQMIAQGRGGRLIGATSEMGKHKITVNAYSPGVIESAMTQQMDQRTQELHGTSPGDLFKIFSQRTLLGYNGVPADIAGLVSYLASEEAHFVTGQSVRSRTTLLF</sequence>
<dbReference type="PANTHER" id="PTHR42760">
    <property type="entry name" value="SHORT-CHAIN DEHYDROGENASES/REDUCTASES FAMILY MEMBER"/>
    <property type="match status" value="1"/>
</dbReference>
<dbReference type="EMBL" id="JAACJM010000165">
    <property type="protein sequence ID" value="KAF5341366.1"/>
    <property type="molecule type" value="Genomic_DNA"/>
</dbReference>